<dbReference type="STRING" id="1219065.VPR01S_01_02320"/>
<comment type="caution">
    <text evidence="2">The sequence shown here is derived from an EMBL/GenBank/DDBJ whole genome shotgun (WGS) entry which is preliminary data.</text>
</comment>
<evidence type="ECO:0000259" key="1">
    <source>
        <dbReference type="Pfam" id="PF01590"/>
    </source>
</evidence>
<dbReference type="InterPro" id="IPR029016">
    <property type="entry name" value="GAF-like_dom_sf"/>
</dbReference>
<dbReference type="eggNOG" id="COG2203">
    <property type="taxonomic scope" value="Bacteria"/>
</dbReference>
<dbReference type="Pfam" id="PF01590">
    <property type="entry name" value="GAF"/>
    <property type="match status" value="1"/>
</dbReference>
<name>U3B6I5_VIBPR</name>
<accession>U3B6I5</accession>
<dbReference type="AlphaFoldDB" id="U3B6I5"/>
<sequence length="157" mass="17094">MELNAIAAHHAAITQKLNQIATDSGLHSLLVMQSMPNEMVVFAANTQEIYSPGDAGPKSNQAGCHELYCERVIDTNQPLLVGDARTDAEWQGNEDLVKFDLGTYYGVPIHCQGQAVGTVCALNRSPVDFHQGRPSVVEQIDALRAEIEALLHQESAR</sequence>
<keyword evidence="3" id="KW-1185">Reference proteome</keyword>
<organism evidence="2 3">
    <name type="scientific">Vibrio proteolyticus NBRC 13287</name>
    <dbReference type="NCBI Taxonomy" id="1219065"/>
    <lineage>
        <taxon>Bacteria</taxon>
        <taxon>Pseudomonadati</taxon>
        <taxon>Pseudomonadota</taxon>
        <taxon>Gammaproteobacteria</taxon>
        <taxon>Vibrionales</taxon>
        <taxon>Vibrionaceae</taxon>
        <taxon>Vibrio</taxon>
    </lineage>
</organism>
<dbReference type="Proteomes" id="UP000016570">
    <property type="component" value="Unassembled WGS sequence"/>
</dbReference>
<proteinExistence type="predicted"/>
<evidence type="ECO:0000313" key="2">
    <source>
        <dbReference type="EMBL" id="GAD65459.1"/>
    </source>
</evidence>
<dbReference type="SUPFAM" id="SSF55781">
    <property type="entry name" value="GAF domain-like"/>
    <property type="match status" value="1"/>
</dbReference>
<reference evidence="2 3" key="1">
    <citation type="submission" date="2013-09" db="EMBL/GenBank/DDBJ databases">
        <title>Whole genome shotgun sequence of Vibrio proteolyticus NBRC 13287.</title>
        <authorList>
            <person name="Isaki S."/>
            <person name="Hosoyama A."/>
            <person name="Numata M."/>
            <person name="Hashimoto M."/>
            <person name="Hosoyama Y."/>
            <person name="Tsuchikane K."/>
            <person name="Noguchi M."/>
            <person name="Hirakata S."/>
            <person name="Ichikawa N."/>
            <person name="Ohji S."/>
            <person name="Yamazoe A."/>
            <person name="Fujita N."/>
        </authorList>
    </citation>
    <scope>NUCLEOTIDE SEQUENCE [LARGE SCALE GENOMIC DNA]</scope>
    <source>
        <strain evidence="2 3">NBRC 13287</strain>
    </source>
</reference>
<evidence type="ECO:0000313" key="3">
    <source>
        <dbReference type="Proteomes" id="UP000016570"/>
    </source>
</evidence>
<dbReference type="EMBL" id="BATJ01000001">
    <property type="protein sequence ID" value="GAD65459.1"/>
    <property type="molecule type" value="Genomic_DNA"/>
</dbReference>
<gene>
    <name evidence="2" type="ORF">VPR01S_01_02320</name>
</gene>
<dbReference type="RefSeq" id="WP_021703451.1">
    <property type="nucleotide sequence ID" value="NZ_BATJ01000001.1"/>
</dbReference>
<feature type="domain" description="GAF" evidence="1">
    <location>
        <begin position="62"/>
        <end position="136"/>
    </location>
</feature>
<dbReference type="InterPro" id="IPR003018">
    <property type="entry name" value="GAF"/>
</dbReference>
<protein>
    <recommendedName>
        <fullName evidence="1">GAF domain-containing protein</fullName>
    </recommendedName>
</protein>
<dbReference type="Gene3D" id="3.30.450.40">
    <property type="match status" value="1"/>
</dbReference>